<feature type="region of interest" description="Disordered" evidence="1">
    <location>
        <begin position="1"/>
        <end position="22"/>
    </location>
</feature>
<proteinExistence type="predicted"/>
<dbReference type="EMBL" id="CAJHIA010000033">
    <property type="protein sequence ID" value="CAD6448988.1"/>
    <property type="molecule type" value="Genomic_DNA"/>
</dbReference>
<comment type="caution">
    <text evidence="2">The sequence shown here is derived from an EMBL/GenBank/DDBJ whole genome shotgun (WGS) entry which is preliminary data.</text>
</comment>
<feature type="region of interest" description="Disordered" evidence="1">
    <location>
        <begin position="307"/>
        <end position="345"/>
    </location>
</feature>
<protein>
    <submittedName>
        <fullName evidence="2">3030114c-40bb-4fba-a77a-532f6b5580ef</fullName>
    </submittedName>
</protein>
<dbReference type="AlphaFoldDB" id="A0A8H2W242"/>
<dbReference type="Proteomes" id="UP000624404">
    <property type="component" value="Unassembled WGS sequence"/>
</dbReference>
<evidence type="ECO:0000256" key="1">
    <source>
        <dbReference type="SAM" id="MobiDB-lite"/>
    </source>
</evidence>
<evidence type="ECO:0000313" key="3">
    <source>
        <dbReference type="Proteomes" id="UP000624404"/>
    </source>
</evidence>
<reference evidence="2" key="1">
    <citation type="submission" date="2020-10" db="EMBL/GenBank/DDBJ databases">
        <authorList>
            <person name="Kusch S."/>
        </authorList>
    </citation>
    <scope>NUCLEOTIDE SEQUENCE</scope>
    <source>
        <strain evidence="2">SwB9</strain>
    </source>
</reference>
<accession>A0A8H2W242</accession>
<sequence length="587" mass="66744">MASDQQWGVKQTLQPPPQYYQSNYVDPHITACDNEGPRWQDFPATLLPKTPPRDGQQYFSLADGNEFGTSYPDVPDQKTRSEPHPVFNGWNGMNEYILAQQPVFEQNIFAEPQSSEENAQGRRRNISPSAHLSWNIQSNFEDMDPGKLKQREPKLMATLKPDASTLRMQAPTFSVARTGSVGPATELPITFNNFGTGESFGTIGGQHVSHINYRNQGQSDPIYSGINTDNIQNANINSGVRRYGTGANATTVASRSPFYHPGMAYTVRDGSEISRTVENSQYPQHTMGPDHTPVHVYTVVDFEHRHEPRNGQSEIGPPNFRKWTRTSHVQDSQPSTQRKRAQVNKANDRAFPVTLCDLNVERIYKPTTEVFVGQEPQMFDQQAMHRGGFDNMNRELLLAPEFQSAYEGSMNENLSLPPKGFYDPAFNCRKHKITQIIEPENTNSDAQNISFRDTIPAPKRANNCESSKNGLSAYLNSHKSKYPRVTITEEEIKVIDPAYENRFRRKFQGLRNSRTASKTRRIDWDQVELLNAHRRGARHNEKERRKLCSPGEYVPKFISAEYKPTKKLRKYQDSWLEAKKVGVISDT</sequence>
<organism evidence="2 3">
    <name type="scientific">Sclerotinia trifoliorum</name>
    <dbReference type="NCBI Taxonomy" id="28548"/>
    <lineage>
        <taxon>Eukaryota</taxon>
        <taxon>Fungi</taxon>
        <taxon>Dikarya</taxon>
        <taxon>Ascomycota</taxon>
        <taxon>Pezizomycotina</taxon>
        <taxon>Leotiomycetes</taxon>
        <taxon>Helotiales</taxon>
        <taxon>Sclerotiniaceae</taxon>
        <taxon>Sclerotinia</taxon>
    </lineage>
</organism>
<dbReference type="OrthoDB" id="3530632at2759"/>
<name>A0A8H2W242_9HELO</name>
<evidence type="ECO:0000313" key="2">
    <source>
        <dbReference type="EMBL" id="CAD6448988.1"/>
    </source>
</evidence>
<gene>
    <name evidence="2" type="ORF">SCLTRI_LOCUS8781</name>
</gene>
<keyword evidence="3" id="KW-1185">Reference proteome</keyword>
<feature type="compositionally biased region" description="Polar residues" evidence="1">
    <location>
        <begin position="326"/>
        <end position="336"/>
    </location>
</feature>